<dbReference type="EMBL" id="CP042467">
    <property type="protein sequence ID" value="QED29021.1"/>
    <property type="molecule type" value="Genomic_DNA"/>
</dbReference>
<keyword evidence="1" id="KW-0732">Signal</keyword>
<protein>
    <recommendedName>
        <fullName evidence="4">Outer membrane beta-barrel domain-containing protein</fullName>
    </recommendedName>
</protein>
<feature type="chain" id="PRO_5022895592" description="Outer membrane beta-barrel domain-containing protein" evidence="1">
    <location>
        <begin position="19"/>
        <end position="266"/>
    </location>
</feature>
<feature type="signal peptide" evidence="1">
    <location>
        <begin position="1"/>
        <end position="18"/>
    </location>
</feature>
<evidence type="ECO:0008006" key="4">
    <source>
        <dbReference type="Google" id="ProtNLM"/>
    </source>
</evidence>
<keyword evidence="3" id="KW-1185">Reference proteome</keyword>
<accession>A0A5B8XV03</accession>
<dbReference type="Proteomes" id="UP000321595">
    <property type="component" value="Chromosome"/>
</dbReference>
<dbReference type="KEGG" id="bbae:FRD01_17600"/>
<evidence type="ECO:0000256" key="1">
    <source>
        <dbReference type="SAM" id="SignalP"/>
    </source>
</evidence>
<evidence type="ECO:0000313" key="3">
    <source>
        <dbReference type="Proteomes" id="UP000321595"/>
    </source>
</evidence>
<gene>
    <name evidence="2" type="ORF">FRD01_17600</name>
</gene>
<name>A0A5B8XV03_9DELT</name>
<proteinExistence type="predicted"/>
<organism evidence="2 3">
    <name type="scientific">Microvenator marinus</name>
    <dbReference type="NCBI Taxonomy" id="2600177"/>
    <lineage>
        <taxon>Bacteria</taxon>
        <taxon>Deltaproteobacteria</taxon>
        <taxon>Bradymonadales</taxon>
        <taxon>Microvenatoraceae</taxon>
        <taxon>Microvenator</taxon>
    </lineage>
</organism>
<dbReference type="AlphaFoldDB" id="A0A5B8XV03"/>
<evidence type="ECO:0000313" key="2">
    <source>
        <dbReference type="EMBL" id="QED29021.1"/>
    </source>
</evidence>
<sequence>MRWVLGLVLMTLAQPVWAESPRDAFALEAPEIIPPLLDSWTFRAGATLSGLFNSNQGRPFVYFDFGLRLKNDVAFVDIHAPVVPFGFDMLFYAIREALDIPGSEDFARAINEEFNMVYFEPLSLKLGRTFVSGSDRFSLGLVAAAEFVFFQALISQVDPEEFRGIDDRFAVDPLIVLVGGFVSWGQAFDNHRGAFNIAVGGGPDVFTFDAEYQPNSGAVIFLDSEVAYQFTYGVGGYIRTRLATYTHLIDPLTVTLVVNFGLLFRP</sequence>
<dbReference type="RefSeq" id="WP_146961964.1">
    <property type="nucleotide sequence ID" value="NZ_CP042467.1"/>
</dbReference>
<reference evidence="2 3" key="1">
    <citation type="submission" date="2019-08" db="EMBL/GenBank/DDBJ databases">
        <authorList>
            <person name="Liang Q."/>
        </authorList>
    </citation>
    <scope>NUCLEOTIDE SEQUENCE [LARGE SCALE GENOMIC DNA]</scope>
    <source>
        <strain evidence="2 3">V1718</strain>
    </source>
</reference>